<dbReference type="InterPro" id="IPR036866">
    <property type="entry name" value="RibonucZ/Hydroxyglut_hydro"/>
</dbReference>
<gene>
    <name evidence="2" type="ORF">NIG5292_02834</name>
</gene>
<accession>A0A0U1NPW0</accession>
<evidence type="ECO:0000313" key="3">
    <source>
        <dbReference type="Proteomes" id="UP000048949"/>
    </source>
</evidence>
<dbReference type="STRING" id="282199.GCA_001049735_02833"/>
<keyword evidence="3" id="KW-1185">Reference proteome</keyword>
<proteinExistence type="predicted"/>
<evidence type="ECO:0000256" key="1">
    <source>
        <dbReference type="SAM" id="MobiDB-lite"/>
    </source>
</evidence>
<dbReference type="SUPFAM" id="SSF56281">
    <property type="entry name" value="Metallo-hydrolase/oxidoreductase"/>
    <property type="match status" value="1"/>
</dbReference>
<dbReference type="Gene3D" id="3.60.15.10">
    <property type="entry name" value="Ribonuclease Z/Hydroxyacylglutathione hydrolase-like"/>
    <property type="match status" value="1"/>
</dbReference>
<protein>
    <recommendedName>
        <fullName evidence="4">Metallo-beta-lactamase domain-containing protein</fullName>
    </recommendedName>
</protein>
<evidence type="ECO:0008006" key="4">
    <source>
        <dbReference type="Google" id="ProtNLM"/>
    </source>
</evidence>
<dbReference type="EMBL" id="CVQV01000038">
    <property type="protein sequence ID" value="CRK76767.1"/>
    <property type="molecule type" value="Genomic_DNA"/>
</dbReference>
<dbReference type="AlphaFoldDB" id="A0A0U1NPW0"/>
<evidence type="ECO:0000313" key="2">
    <source>
        <dbReference type="EMBL" id="CRK76767.1"/>
    </source>
</evidence>
<reference evidence="2 3" key="1">
    <citation type="submission" date="2015-04" db="EMBL/GenBank/DDBJ databases">
        <authorList>
            <person name="Syromyatnikov M.Y."/>
            <person name="Popov V.N."/>
        </authorList>
    </citation>
    <scope>NUCLEOTIDE SEQUENCE [LARGE SCALE GENOMIC DNA]</scope>
    <source>
        <strain evidence="2 3">CECT 5292</strain>
    </source>
</reference>
<sequence>MTTSLIIKPEQKRLNRSIHTGVGQTNIRINLAPETGNRAQFARQMPEQRHHGCKRLDRSAEQRQGGREDVLLGECQFNDGEEILPGIGAVASYGHTPGHMAFEVRNNTQSALIVGDAIGNHHVAFQHPEWESGSDQDPAQAVTTRQMLFDRLVKEQIPVVGFHLPEGGIGRVQKSTEGYRLVEI</sequence>
<dbReference type="Proteomes" id="UP000048949">
    <property type="component" value="Unassembled WGS sequence"/>
</dbReference>
<name>A0A0U1NPW0_9RHOB</name>
<feature type="region of interest" description="Disordered" evidence="1">
    <location>
        <begin position="45"/>
        <end position="67"/>
    </location>
</feature>
<feature type="compositionally biased region" description="Basic and acidic residues" evidence="1">
    <location>
        <begin position="46"/>
        <end position="67"/>
    </location>
</feature>
<organism evidence="2 3">
    <name type="scientific">Nereida ignava</name>
    <dbReference type="NCBI Taxonomy" id="282199"/>
    <lineage>
        <taxon>Bacteria</taxon>
        <taxon>Pseudomonadati</taxon>
        <taxon>Pseudomonadota</taxon>
        <taxon>Alphaproteobacteria</taxon>
        <taxon>Rhodobacterales</taxon>
        <taxon>Roseobacteraceae</taxon>
        <taxon>Nereida</taxon>
    </lineage>
</organism>